<dbReference type="Proteomes" id="UP000246740">
    <property type="component" value="Unassembled WGS sequence"/>
</dbReference>
<gene>
    <name evidence="2" type="ORF">BCV70DRAFT_103290</name>
</gene>
<dbReference type="AlphaFoldDB" id="A0A317XRJ1"/>
<accession>A0A317XRJ1</accession>
<feature type="chain" id="PRO_5016233974" evidence="1">
    <location>
        <begin position="20"/>
        <end position="96"/>
    </location>
</feature>
<name>A0A317XRJ1_9BASI</name>
<keyword evidence="3" id="KW-1185">Reference proteome</keyword>
<dbReference type="EMBL" id="KZ819193">
    <property type="protein sequence ID" value="PWY99968.1"/>
    <property type="molecule type" value="Genomic_DNA"/>
</dbReference>
<feature type="signal peptide" evidence="1">
    <location>
        <begin position="1"/>
        <end position="19"/>
    </location>
</feature>
<proteinExistence type="predicted"/>
<protein>
    <submittedName>
        <fullName evidence="2">Uncharacterized protein</fullName>
    </submittedName>
</protein>
<evidence type="ECO:0000256" key="1">
    <source>
        <dbReference type="SAM" id="SignalP"/>
    </source>
</evidence>
<dbReference type="InParanoid" id="A0A317XRJ1"/>
<evidence type="ECO:0000313" key="2">
    <source>
        <dbReference type="EMBL" id="PWY99968.1"/>
    </source>
</evidence>
<keyword evidence="1" id="KW-0732">Signal</keyword>
<reference evidence="2 3" key="1">
    <citation type="journal article" date="2018" name="Mol. Biol. Evol.">
        <title>Broad Genomic Sampling Reveals a Smut Pathogenic Ancestry of the Fungal Clade Ustilaginomycotina.</title>
        <authorList>
            <person name="Kijpornyongpan T."/>
            <person name="Mondo S.J."/>
            <person name="Barry K."/>
            <person name="Sandor L."/>
            <person name="Lee J."/>
            <person name="Lipzen A."/>
            <person name="Pangilinan J."/>
            <person name="LaButti K."/>
            <person name="Hainaut M."/>
            <person name="Henrissat B."/>
            <person name="Grigoriev I.V."/>
            <person name="Spatafora J.W."/>
            <person name="Aime M.C."/>
        </authorList>
    </citation>
    <scope>NUCLEOTIDE SEQUENCE [LARGE SCALE GENOMIC DNA]</scope>
    <source>
        <strain evidence="2 3">MCA 3645</strain>
    </source>
</reference>
<evidence type="ECO:0000313" key="3">
    <source>
        <dbReference type="Proteomes" id="UP000246740"/>
    </source>
</evidence>
<organism evidence="2 3">
    <name type="scientific">Testicularia cyperi</name>
    <dbReference type="NCBI Taxonomy" id="1882483"/>
    <lineage>
        <taxon>Eukaryota</taxon>
        <taxon>Fungi</taxon>
        <taxon>Dikarya</taxon>
        <taxon>Basidiomycota</taxon>
        <taxon>Ustilaginomycotina</taxon>
        <taxon>Ustilaginomycetes</taxon>
        <taxon>Ustilaginales</taxon>
        <taxon>Anthracoideaceae</taxon>
        <taxon>Testicularia</taxon>
    </lineage>
</organism>
<sequence length="96" mass="10652">MGLARLVFLLACLLAKGLAVDYCELGEHAIFPFFRSFCPDRVEKLYLVLREPHSRGRDCISLSAGTIAHAVSDEKDQRSQGCQQVLGCDHAKCWLG</sequence>